<dbReference type="AlphaFoldDB" id="A0ABD3SGR5"/>
<sequence length="320" mass="34591">MRGGEFCVNLRGLDHYAEHGYKGILSGDPHGGWKRPSNGGDGDGDCGNRLLGGGVHVSDVDRWVTVPYRFNRGIVHDGDLPHLSAPVESILATNGGGGCDDSPPMISRVIIGFNVFGHDVGAIVSTAPEHSRSFRRRVTLYRSAINACRARVGEADEVRGGGGGMDLSQVRKSRVLTKLLVLAKRERVKDELRLAQERLSCGIRRRLLSNHARDLPPLRVADIIEEFGSPNDDSEDGMWPRSVDVHVHVHHMLLPAKDGRDDLSFLDEDGLAGPSGETFRIIQVAVDSGHAAVSNSTNDGKSPSRSLISPSTCLDVSKCK</sequence>
<protein>
    <submittedName>
        <fullName evidence="1">Uncharacterized protein</fullName>
    </submittedName>
</protein>
<evidence type="ECO:0000313" key="1">
    <source>
        <dbReference type="EMBL" id="KAL3823709.1"/>
    </source>
</evidence>
<accession>A0ABD3SGR5</accession>
<dbReference type="EMBL" id="JALLPB020000031">
    <property type="protein sequence ID" value="KAL3823709.1"/>
    <property type="molecule type" value="Genomic_DNA"/>
</dbReference>
<name>A0ABD3SGR5_9STRA</name>
<proteinExistence type="predicted"/>
<keyword evidence="2" id="KW-1185">Reference proteome</keyword>
<reference evidence="1 2" key="1">
    <citation type="submission" date="2024-10" db="EMBL/GenBank/DDBJ databases">
        <title>Updated reference genomes for cyclostephanoid diatoms.</title>
        <authorList>
            <person name="Roberts W.R."/>
            <person name="Alverson A.J."/>
        </authorList>
    </citation>
    <scope>NUCLEOTIDE SEQUENCE [LARGE SCALE GENOMIC DNA]</scope>
    <source>
        <strain evidence="1 2">AJA228-03</strain>
    </source>
</reference>
<organism evidence="1 2">
    <name type="scientific">Cyclostephanos tholiformis</name>
    <dbReference type="NCBI Taxonomy" id="382380"/>
    <lineage>
        <taxon>Eukaryota</taxon>
        <taxon>Sar</taxon>
        <taxon>Stramenopiles</taxon>
        <taxon>Ochrophyta</taxon>
        <taxon>Bacillariophyta</taxon>
        <taxon>Coscinodiscophyceae</taxon>
        <taxon>Thalassiosirophycidae</taxon>
        <taxon>Stephanodiscales</taxon>
        <taxon>Stephanodiscaceae</taxon>
        <taxon>Cyclostephanos</taxon>
    </lineage>
</organism>
<evidence type="ECO:0000313" key="2">
    <source>
        <dbReference type="Proteomes" id="UP001530377"/>
    </source>
</evidence>
<comment type="caution">
    <text evidence="1">The sequence shown here is derived from an EMBL/GenBank/DDBJ whole genome shotgun (WGS) entry which is preliminary data.</text>
</comment>
<dbReference type="Proteomes" id="UP001530377">
    <property type="component" value="Unassembled WGS sequence"/>
</dbReference>
<gene>
    <name evidence="1" type="ORF">ACHAXA_007280</name>
</gene>